<dbReference type="AlphaFoldDB" id="A0A2M6UWE9"/>
<protein>
    <submittedName>
        <fullName evidence="1">Uncharacterized protein</fullName>
    </submittedName>
</protein>
<name>A0A2M6UWE9_9HYPH</name>
<gene>
    <name evidence="1" type="ORF">CEV08_03715</name>
</gene>
<evidence type="ECO:0000313" key="2">
    <source>
        <dbReference type="Proteomes" id="UP000230791"/>
    </source>
</evidence>
<dbReference type="RefSeq" id="WP_100130426.1">
    <property type="nucleotide sequence ID" value="NZ_CADDYJ010000002.1"/>
</dbReference>
<evidence type="ECO:0000313" key="1">
    <source>
        <dbReference type="EMBL" id="PIT70533.1"/>
    </source>
</evidence>
<accession>A0A2M6UWE9</accession>
<dbReference type="EMBL" id="NJPP01000007">
    <property type="protein sequence ID" value="PIT70533.1"/>
    <property type="molecule type" value="Genomic_DNA"/>
</dbReference>
<reference evidence="1 2" key="1">
    <citation type="submission" date="2017-06" db="EMBL/GenBank/DDBJ databases">
        <title>Draft genome of Bartonella tribocorum C635.</title>
        <authorList>
            <person name="Hadjadj L."/>
            <person name="Jiyipong T."/>
            <person name="Diene S.M."/>
            <person name="Morand S."/>
            <person name="Rolain J.-M."/>
        </authorList>
    </citation>
    <scope>NUCLEOTIDE SEQUENCE [LARGE SCALE GENOMIC DNA]</scope>
    <source>
        <strain evidence="1 2">C635</strain>
    </source>
</reference>
<sequence length="60" mass="6860">MDVEGVHARGVDVRVWIQEIVIRNATFIGKFRHQQSTAILKATKLRTTVFTTTTQVPHQQ</sequence>
<proteinExistence type="predicted"/>
<dbReference type="Proteomes" id="UP000230791">
    <property type="component" value="Unassembled WGS sequence"/>
</dbReference>
<comment type="caution">
    <text evidence="1">The sequence shown here is derived from an EMBL/GenBank/DDBJ whole genome shotgun (WGS) entry which is preliminary data.</text>
</comment>
<organism evidence="1 2">
    <name type="scientific">Bartonella tribocorum</name>
    <dbReference type="NCBI Taxonomy" id="85701"/>
    <lineage>
        <taxon>Bacteria</taxon>
        <taxon>Pseudomonadati</taxon>
        <taxon>Pseudomonadota</taxon>
        <taxon>Alphaproteobacteria</taxon>
        <taxon>Hyphomicrobiales</taxon>
        <taxon>Bartonellaceae</taxon>
        <taxon>Bartonella</taxon>
    </lineage>
</organism>